<evidence type="ECO:0000313" key="3">
    <source>
        <dbReference type="Proteomes" id="UP000092993"/>
    </source>
</evidence>
<keyword evidence="3" id="KW-1185">Reference proteome</keyword>
<comment type="caution">
    <text evidence="2">The sequence shown here is derived from an EMBL/GenBank/DDBJ whole genome shotgun (WGS) entry which is preliminary data.</text>
</comment>
<organism evidence="2 3">
    <name type="scientific">Grifola frondosa</name>
    <name type="common">Maitake</name>
    <name type="synonym">Polyporus frondosus</name>
    <dbReference type="NCBI Taxonomy" id="5627"/>
    <lineage>
        <taxon>Eukaryota</taxon>
        <taxon>Fungi</taxon>
        <taxon>Dikarya</taxon>
        <taxon>Basidiomycota</taxon>
        <taxon>Agaricomycotina</taxon>
        <taxon>Agaricomycetes</taxon>
        <taxon>Polyporales</taxon>
        <taxon>Grifolaceae</taxon>
        <taxon>Grifola</taxon>
    </lineage>
</organism>
<dbReference type="EMBL" id="LUGG01000052">
    <property type="protein sequence ID" value="OBZ65174.1"/>
    <property type="molecule type" value="Genomic_DNA"/>
</dbReference>
<gene>
    <name evidence="2" type="ORF">A0H81_14845</name>
</gene>
<reference evidence="2 3" key="1">
    <citation type="submission" date="2016-03" db="EMBL/GenBank/DDBJ databases">
        <title>Whole genome sequencing of Grifola frondosa 9006-11.</title>
        <authorList>
            <person name="Min B."/>
            <person name="Park H."/>
            <person name="Kim J.-G."/>
            <person name="Cho H."/>
            <person name="Oh Y.-L."/>
            <person name="Kong W.-S."/>
            <person name="Choi I.-G."/>
        </authorList>
    </citation>
    <scope>NUCLEOTIDE SEQUENCE [LARGE SCALE GENOMIC DNA]</scope>
    <source>
        <strain evidence="2 3">9006-11</strain>
    </source>
</reference>
<name>A0A1C7LQX3_GRIFR</name>
<evidence type="ECO:0000256" key="1">
    <source>
        <dbReference type="SAM" id="MobiDB-lite"/>
    </source>
</evidence>
<feature type="region of interest" description="Disordered" evidence="1">
    <location>
        <begin position="123"/>
        <end position="145"/>
    </location>
</feature>
<dbReference type="Proteomes" id="UP000092993">
    <property type="component" value="Unassembled WGS sequence"/>
</dbReference>
<accession>A0A1C7LQX3</accession>
<evidence type="ECO:0000313" key="2">
    <source>
        <dbReference type="EMBL" id="OBZ65174.1"/>
    </source>
</evidence>
<protein>
    <submittedName>
        <fullName evidence="2">Uncharacterized protein</fullName>
    </submittedName>
</protein>
<dbReference type="OrthoDB" id="7465688at2759"/>
<proteinExistence type="predicted"/>
<dbReference type="AlphaFoldDB" id="A0A1C7LQX3"/>
<sequence length="162" mass="18446">MLTITSDDAVAIMQQQDIMLQQLAVVQSQLSNLISSMNDLSLDIRNTRQELCAQLTQMERNLCHDISTQTAHATSETTKAITEAVEDVRNSLENRLIEMKTEICARIDHFMENIIRLFRQARRPRRQTYTPTTKNTAPSGPHVPRDFSAADVTFMNEIARVL</sequence>